<dbReference type="PANTHER" id="PTHR33048:SF92">
    <property type="entry name" value="INTEGRAL MEMBRANE PROTEIN"/>
    <property type="match status" value="1"/>
</dbReference>
<sequence>MSPQGIEWTFMVLAYVFVGCRLYVRLYMRGLRLYSADYWLIAGLMSCQGLLICDTLTYSMNAMDDFTITSVSLDKIRFATNYFFDTGIYFPKFSIIAFYYNLVPPTHPHMRIALHILTVITGAFALVTFFGDTFWCGPDPSVNWRTSDESCTVFSSMDLMRLNWSLNFITEVLNVAFPFPLIFDLSLRSRREKVALGVIFALGTITIGVSIGRFVTMLHVSNDISIYIWATAEICISVIVVALSALRPLLRKLSGMVSTDQAKQTLNSHEGHGSVLGNWTQGSSEHCYGNGIWGTFDWERGRIESYWGDFEDAAGINT</sequence>
<keyword evidence="3 6" id="KW-1133">Transmembrane helix</keyword>
<evidence type="ECO:0000256" key="5">
    <source>
        <dbReference type="ARBA" id="ARBA00038359"/>
    </source>
</evidence>
<proteinExistence type="inferred from homology"/>
<feature type="transmembrane region" description="Helical" evidence="6">
    <location>
        <begin position="78"/>
        <end position="100"/>
    </location>
</feature>
<evidence type="ECO:0000256" key="4">
    <source>
        <dbReference type="ARBA" id="ARBA00023136"/>
    </source>
</evidence>
<comment type="similarity">
    <text evidence="5">Belongs to the SAT4 family.</text>
</comment>
<organism evidence="8 9">
    <name type="scientific">Fusarium floridanum</name>
    <dbReference type="NCBI Taxonomy" id="1325733"/>
    <lineage>
        <taxon>Eukaryota</taxon>
        <taxon>Fungi</taxon>
        <taxon>Dikarya</taxon>
        <taxon>Ascomycota</taxon>
        <taxon>Pezizomycotina</taxon>
        <taxon>Sordariomycetes</taxon>
        <taxon>Hypocreomycetidae</taxon>
        <taxon>Hypocreales</taxon>
        <taxon>Nectriaceae</taxon>
        <taxon>Fusarium</taxon>
        <taxon>Fusarium solani species complex</taxon>
    </lineage>
</organism>
<accession>A0A428RWL8</accession>
<dbReference type="PANTHER" id="PTHR33048">
    <property type="entry name" value="PTH11-LIKE INTEGRAL MEMBRANE PROTEIN (AFU_ORTHOLOGUE AFUA_5G11245)"/>
    <property type="match status" value="1"/>
</dbReference>
<evidence type="ECO:0000256" key="6">
    <source>
        <dbReference type="SAM" id="Phobius"/>
    </source>
</evidence>
<keyword evidence="2 6" id="KW-0812">Transmembrane</keyword>
<keyword evidence="4 6" id="KW-0472">Membrane</keyword>
<dbReference type="EMBL" id="NKCL01000111">
    <property type="protein sequence ID" value="RSL81925.1"/>
    <property type="molecule type" value="Genomic_DNA"/>
</dbReference>
<feature type="transmembrane region" description="Helical" evidence="6">
    <location>
        <begin position="164"/>
        <end position="183"/>
    </location>
</feature>
<reference evidence="8 9" key="1">
    <citation type="submission" date="2017-06" db="EMBL/GenBank/DDBJ databases">
        <title>Comparative genomic analysis of Ambrosia Fusariam Clade fungi.</title>
        <authorList>
            <person name="Stajich J.E."/>
            <person name="Carrillo J."/>
            <person name="Kijimoto T."/>
            <person name="Eskalen A."/>
            <person name="O'Donnell K."/>
            <person name="Kasson M."/>
        </authorList>
    </citation>
    <scope>NUCLEOTIDE SEQUENCE [LARGE SCALE GENOMIC DNA]</scope>
    <source>
        <strain evidence="8 9">NRRL62606</strain>
    </source>
</reference>
<feature type="transmembrane region" description="Helical" evidence="6">
    <location>
        <begin position="112"/>
        <end position="131"/>
    </location>
</feature>
<name>A0A428RWL8_9HYPO</name>
<feature type="transmembrane region" description="Helical" evidence="6">
    <location>
        <begin position="195"/>
        <end position="214"/>
    </location>
</feature>
<feature type="domain" description="Rhodopsin" evidence="7">
    <location>
        <begin position="21"/>
        <end position="252"/>
    </location>
</feature>
<feature type="transmembrane region" description="Helical" evidence="6">
    <location>
        <begin position="36"/>
        <end position="58"/>
    </location>
</feature>
<evidence type="ECO:0000256" key="1">
    <source>
        <dbReference type="ARBA" id="ARBA00004141"/>
    </source>
</evidence>
<dbReference type="AlphaFoldDB" id="A0A428RWL8"/>
<dbReference type="InterPro" id="IPR049326">
    <property type="entry name" value="Rhodopsin_dom_fungi"/>
</dbReference>
<evidence type="ECO:0000256" key="3">
    <source>
        <dbReference type="ARBA" id="ARBA00022989"/>
    </source>
</evidence>
<evidence type="ECO:0000313" key="8">
    <source>
        <dbReference type="EMBL" id="RSL81925.1"/>
    </source>
</evidence>
<dbReference type="InterPro" id="IPR052337">
    <property type="entry name" value="SAT4-like"/>
</dbReference>
<dbReference type="Pfam" id="PF20684">
    <property type="entry name" value="Fung_rhodopsin"/>
    <property type="match status" value="1"/>
</dbReference>
<gene>
    <name evidence="8" type="ORF">CEP51_005503</name>
</gene>
<feature type="transmembrane region" description="Helical" evidence="6">
    <location>
        <begin position="6"/>
        <end position="24"/>
    </location>
</feature>
<protein>
    <recommendedName>
        <fullName evidence="7">Rhodopsin domain-containing protein</fullName>
    </recommendedName>
</protein>
<evidence type="ECO:0000313" key="9">
    <source>
        <dbReference type="Proteomes" id="UP000287972"/>
    </source>
</evidence>
<dbReference type="Proteomes" id="UP000287972">
    <property type="component" value="Unassembled WGS sequence"/>
</dbReference>
<dbReference type="GO" id="GO:0016020">
    <property type="term" value="C:membrane"/>
    <property type="evidence" value="ECO:0007669"/>
    <property type="project" value="UniProtKB-SubCell"/>
</dbReference>
<comment type="caution">
    <text evidence="8">The sequence shown here is derived from an EMBL/GenBank/DDBJ whole genome shotgun (WGS) entry which is preliminary data.</text>
</comment>
<feature type="transmembrane region" description="Helical" evidence="6">
    <location>
        <begin position="226"/>
        <end position="246"/>
    </location>
</feature>
<keyword evidence="9" id="KW-1185">Reference proteome</keyword>
<evidence type="ECO:0000256" key="2">
    <source>
        <dbReference type="ARBA" id="ARBA00022692"/>
    </source>
</evidence>
<evidence type="ECO:0000259" key="7">
    <source>
        <dbReference type="Pfam" id="PF20684"/>
    </source>
</evidence>
<comment type="subcellular location">
    <subcellularLocation>
        <location evidence="1">Membrane</location>
        <topology evidence="1">Multi-pass membrane protein</topology>
    </subcellularLocation>
</comment>